<dbReference type="AlphaFoldDB" id="Q1MZ70"/>
<dbReference type="Gene3D" id="3.30.470.30">
    <property type="entry name" value="DNA ligase/mRNA capping enzyme"/>
    <property type="match status" value="1"/>
</dbReference>
<dbReference type="InterPro" id="IPR029319">
    <property type="entry name" value="DNA_ligase_OB"/>
</dbReference>
<dbReference type="HOGENOM" id="CLU_021047_0_0_6"/>
<dbReference type="Pfam" id="PF01068">
    <property type="entry name" value="DNA_ligase_A_M"/>
    <property type="match status" value="1"/>
</dbReference>
<evidence type="ECO:0000256" key="5">
    <source>
        <dbReference type="ARBA" id="ARBA00023204"/>
    </source>
</evidence>
<evidence type="ECO:0000259" key="7">
    <source>
        <dbReference type="PROSITE" id="PS50160"/>
    </source>
</evidence>
<evidence type="ECO:0000256" key="4">
    <source>
        <dbReference type="ARBA" id="ARBA00022763"/>
    </source>
</evidence>
<comment type="cofactor">
    <cofactor evidence="1">
        <name>a divalent metal cation</name>
        <dbReference type="ChEBI" id="CHEBI:60240"/>
    </cofactor>
</comment>
<dbReference type="CDD" id="cd08041">
    <property type="entry name" value="OBF_kDNA_ligase_like"/>
    <property type="match status" value="1"/>
</dbReference>
<sequence>MTNAAPALILFFLLLIVPTWLLAQTAIPPLSLAKSFKAESFSGTYWLSEKLDGMRCFWDGSQLLSRSGQIIHAPEYFTMGLPDEPLDGELWIGRGQYQALMRVVLDEEPNDAQWRQVSFQVFDLPLQQDEPFESRQSILQNLIKNLDIDHVQWVQQEKVTDLAAIESRLDALTEQGAEGVMLRPAGSSYLVGRSNMLLKYKRRQDAEAKVIAYQAGQGKYDGSVGAIWVEKPDGTLFKIGTGFSDEERDNPPPIGSTITYTYQGYTERGLPRFASFERIRQDDK</sequence>
<evidence type="ECO:0000256" key="2">
    <source>
        <dbReference type="ARBA" id="ARBA00022598"/>
    </source>
</evidence>
<dbReference type="Proteomes" id="UP000004263">
    <property type="component" value="Unassembled WGS sequence"/>
</dbReference>
<evidence type="ECO:0000313" key="8">
    <source>
        <dbReference type="EMBL" id="EAT11263.1"/>
    </source>
</evidence>
<accession>Q1MZ70</accession>
<keyword evidence="5" id="KW-0234">DNA repair</keyword>
<dbReference type="InterPro" id="IPR050326">
    <property type="entry name" value="NAD_dep_DNA_ligaseB"/>
</dbReference>
<evidence type="ECO:0000313" key="9">
    <source>
        <dbReference type="Proteomes" id="UP000004263"/>
    </source>
</evidence>
<dbReference type="RefSeq" id="WP_007019230.1">
    <property type="nucleotide sequence ID" value="NZ_CH724122.1"/>
</dbReference>
<dbReference type="EMBL" id="AAQH01000020">
    <property type="protein sequence ID" value="EAT11263.1"/>
    <property type="molecule type" value="Genomic_DNA"/>
</dbReference>
<dbReference type="GO" id="GO:0005524">
    <property type="term" value="F:ATP binding"/>
    <property type="evidence" value="ECO:0007669"/>
    <property type="project" value="InterPro"/>
</dbReference>
<dbReference type="SUPFAM" id="SSF56091">
    <property type="entry name" value="DNA ligase/mRNA capping enzyme, catalytic domain"/>
    <property type="match status" value="1"/>
</dbReference>
<keyword evidence="4" id="KW-0227">DNA damage</keyword>
<dbReference type="NCBIfam" id="NF006592">
    <property type="entry name" value="PRK09125.1"/>
    <property type="match status" value="1"/>
</dbReference>
<dbReference type="InterPro" id="IPR012310">
    <property type="entry name" value="DNA_ligase_ATP-dep_cent"/>
</dbReference>
<reference evidence="8 9" key="1">
    <citation type="submission" date="2006-03" db="EMBL/GenBank/DDBJ databases">
        <authorList>
            <person name="Pinhassi J."/>
            <person name="Pedros-Alio C."/>
            <person name="Ferriera S."/>
            <person name="Johnson J."/>
            <person name="Kravitz S."/>
            <person name="Halpern A."/>
            <person name="Remington K."/>
            <person name="Beeson K."/>
            <person name="Tran B."/>
            <person name="Rogers Y.-H."/>
            <person name="Friedman R."/>
            <person name="Venter J.C."/>
        </authorList>
    </citation>
    <scope>NUCLEOTIDE SEQUENCE [LARGE SCALE GENOMIC DNA]</scope>
    <source>
        <strain evidence="8 9">RED65</strain>
    </source>
</reference>
<proteinExistence type="predicted"/>
<feature type="domain" description="ATP-dependent DNA ligase family profile" evidence="7">
    <location>
        <begin position="129"/>
        <end position="202"/>
    </location>
</feature>
<keyword evidence="2 8" id="KW-0436">Ligase</keyword>
<dbReference type="GO" id="GO:0006310">
    <property type="term" value="P:DNA recombination"/>
    <property type="evidence" value="ECO:0007669"/>
    <property type="project" value="InterPro"/>
</dbReference>
<dbReference type="Gene3D" id="2.40.50.140">
    <property type="entry name" value="Nucleic acid-binding proteins"/>
    <property type="match status" value="1"/>
</dbReference>
<dbReference type="GO" id="GO:0006281">
    <property type="term" value="P:DNA repair"/>
    <property type="evidence" value="ECO:0007669"/>
    <property type="project" value="UniProtKB-KW"/>
</dbReference>
<organism evidence="8 9">
    <name type="scientific">Bermanella marisrubri</name>
    <dbReference type="NCBI Taxonomy" id="207949"/>
    <lineage>
        <taxon>Bacteria</taxon>
        <taxon>Pseudomonadati</taxon>
        <taxon>Pseudomonadota</taxon>
        <taxon>Gammaproteobacteria</taxon>
        <taxon>Oceanospirillales</taxon>
        <taxon>Oceanospirillaceae</taxon>
        <taxon>Bermanella</taxon>
    </lineage>
</organism>
<dbReference type="CDD" id="cd07896">
    <property type="entry name" value="Adenylation_kDNA_ligase_like"/>
    <property type="match status" value="1"/>
</dbReference>
<keyword evidence="3" id="KW-0235">DNA replication</keyword>
<dbReference type="GO" id="GO:0006260">
    <property type="term" value="P:DNA replication"/>
    <property type="evidence" value="ECO:0007669"/>
    <property type="project" value="UniProtKB-KW"/>
</dbReference>
<evidence type="ECO:0000256" key="1">
    <source>
        <dbReference type="ARBA" id="ARBA00001968"/>
    </source>
</evidence>
<comment type="catalytic activity">
    <reaction evidence="6">
        <text>ATP + (deoxyribonucleotide)n-3'-hydroxyl + 5'-phospho-(deoxyribonucleotide)m = (deoxyribonucleotide)n+m + AMP + diphosphate.</text>
        <dbReference type="EC" id="6.5.1.1"/>
    </reaction>
</comment>
<name>Q1MZ70_9GAMM</name>
<dbReference type="InterPro" id="IPR012340">
    <property type="entry name" value="NA-bd_OB-fold"/>
</dbReference>
<dbReference type="PROSITE" id="PS50160">
    <property type="entry name" value="DNA_LIGASE_A3"/>
    <property type="match status" value="1"/>
</dbReference>
<dbReference type="GO" id="GO:0003910">
    <property type="term" value="F:DNA ligase (ATP) activity"/>
    <property type="evidence" value="ECO:0007669"/>
    <property type="project" value="UniProtKB-EC"/>
</dbReference>
<dbReference type="SUPFAM" id="SSF50249">
    <property type="entry name" value="Nucleic acid-binding proteins"/>
    <property type="match status" value="1"/>
</dbReference>
<protein>
    <submittedName>
        <fullName evidence="8">DNA ligase</fullName>
        <ecNumber evidence="8">6.5.1.1</ecNumber>
    </submittedName>
</protein>
<dbReference type="Pfam" id="PF14743">
    <property type="entry name" value="DNA_ligase_OB_2"/>
    <property type="match status" value="1"/>
</dbReference>
<dbReference type="Gene3D" id="3.30.1490.70">
    <property type="match status" value="1"/>
</dbReference>
<dbReference type="PANTHER" id="PTHR47810:SF1">
    <property type="entry name" value="DNA LIGASE B"/>
    <property type="match status" value="1"/>
</dbReference>
<gene>
    <name evidence="8" type="ORF">RED65_08404</name>
</gene>
<dbReference type="PANTHER" id="PTHR47810">
    <property type="entry name" value="DNA LIGASE"/>
    <property type="match status" value="1"/>
</dbReference>
<evidence type="ECO:0000256" key="3">
    <source>
        <dbReference type="ARBA" id="ARBA00022705"/>
    </source>
</evidence>
<comment type="caution">
    <text evidence="8">The sequence shown here is derived from an EMBL/GenBank/DDBJ whole genome shotgun (WGS) entry which is preliminary data.</text>
</comment>
<dbReference type="EC" id="6.5.1.1" evidence="8"/>
<keyword evidence="9" id="KW-1185">Reference proteome</keyword>
<dbReference type="STRING" id="207949.RED65_08404"/>
<evidence type="ECO:0000256" key="6">
    <source>
        <dbReference type="ARBA" id="ARBA00034003"/>
    </source>
</evidence>